<dbReference type="EMBL" id="REGN01002225">
    <property type="protein sequence ID" value="RNA29435.1"/>
    <property type="molecule type" value="Genomic_DNA"/>
</dbReference>
<sequence>MCPYLKDLEDLEVGDISTIKNNNGPIVEVVYPFEKHNQVTNLAGPTKMFGLKTNISIVGNKQEPRMHELQSERPRGRQMKPSRQASGPTKKDD</sequence>
<reference evidence="2 3" key="1">
    <citation type="journal article" date="2018" name="Sci. Rep.">
        <title>Genomic signatures of local adaptation to the degree of environmental predictability in rotifers.</title>
        <authorList>
            <person name="Franch-Gras L."/>
            <person name="Hahn C."/>
            <person name="Garcia-Roger E.M."/>
            <person name="Carmona M.J."/>
            <person name="Serra M."/>
            <person name="Gomez A."/>
        </authorList>
    </citation>
    <scope>NUCLEOTIDE SEQUENCE [LARGE SCALE GENOMIC DNA]</scope>
    <source>
        <strain evidence="2">HYR1</strain>
    </source>
</reference>
<gene>
    <name evidence="2" type="ORF">BpHYR1_005629</name>
</gene>
<feature type="compositionally biased region" description="Basic and acidic residues" evidence="1">
    <location>
        <begin position="62"/>
        <end position="75"/>
    </location>
</feature>
<comment type="caution">
    <text evidence="2">The sequence shown here is derived from an EMBL/GenBank/DDBJ whole genome shotgun (WGS) entry which is preliminary data.</text>
</comment>
<dbReference type="Proteomes" id="UP000276133">
    <property type="component" value="Unassembled WGS sequence"/>
</dbReference>
<dbReference type="AlphaFoldDB" id="A0A3M7S1C3"/>
<feature type="region of interest" description="Disordered" evidence="1">
    <location>
        <begin position="58"/>
        <end position="93"/>
    </location>
</feature>
<organism evidence="2 3">
    <name type="scientific">Brachionus plicatilis</name>
    <name type="common">Marine rotifer</name>
    <name type="synonym">Brachionus muelleri</name>
    <dbReference type="NCBI Taxonomy" id="10195"/>
    <lineage>
        <taxon>Eukaryota</taxon>
        <taxon>Metazoa</taxon>
        <taxon>Spiralia</taxon>
        <taxon>Gnathifera</taxon>
        <taxon>Rotifera</taxon>
        <taxon>Eurotatoria</taxon>
        <taxon>Monogononta</taxon>
        <taxon>Pseudotrocha</taxon>
        <taxon>Ploima</taxon>
        <taxon>Brachionidae</taxon>
        <taxon>Brachionus</taxon>
    </lineage>
</organism>
<accession>A0A3M7S1C3</accession>
<name>A0A3M7S1C3_BRAPC</name>
<proteinExistence type="predicted"/>
<evidence type="ECO:0000313" key="2">
    <source>
        <dbReference type="EMBL" id="RNA29435.1"/>
    </source>
</evidence>
<evidence type="ECO:0000313" key="3">
    <source>
        <dbReference type="Proteomes" id="UP000276133"/>
    </source>
</evidence>
<keyword evidence="3" id="KW-1185">Reference proteome</keyword>
<evidence type="ECO:0000256" key="1">
    <source>
        <dbReference type="SAM" id="MobiDB-lite"/>
    </source>
</evidence>
<protein>
    <submittedName>
        <fullName evidence="2">Uncharacterized protein</fullName>
    </submittedName>
</protein>